<evidence type="ECO:0000313" key="4">
    <source>
        <dbReference type="EMBL" id="GAA4384978.1"/>
    </source>
</evidence>
<evidence type="ECO:0000256" key="1">
    <source>
        <dbReference type="ARBA" id="ARBA00022679"/>
    </source>
</evidence>
<dbReference type="EMBL" id="BAABGL010000002">
    <property type="protein sequence ID" value="GAA4384978.1"/>
    <property type="molecule type" value="Genomic_DNA"/>
</dbReference>
<dbReference type="RefSeq" id="WP_345029752.1">
    <property type="nucleotide sequence ID" value="NZ_BAABGL010000002.1"/>
</dbReference>
<dbReference type="SUPFAM" id="SSF55729">
    <property type="entry name" value="Acyl-CoA N-acyltransferases (Nat)"/>
    <property type="match status" value="1"/>
</dbReference>
<dbReference type="Gene3D" id="3.40.630.30">
    <property type="match status" value="1"/>
</dbReference>
<accession>A0ABP8J4T3</accession>
<evidence type="ECO:0000259" key="3">
    <source>
        <dbReference type="PROSITE" id="PS51186"/>
    </source>
</evidence>
<organism evidence="4 5">
    <name type="scientific">Brevibacterium pityocampae</name>
    <dbReference type="NCBI Taxonomy" id="506594"/>
    <lineage>
        <taxon>Bacteria</taxon>
        <taxon>Bacillati</taxon>
        <taxon>Actinomycetota</taxon>
        <taxon>Actinomycetes</taxon>
        <taxon>Micrococcales</taxon>
        <taxon>Brevibacteriaceae</taxon>
        <taxon>Brevibacterium</taxon>
    </lineage>
</organism>
<dbReference type="InterPro" id="IPR000182">
    <property type="entry name" value="GNAT_dom"/>
</dbReference>
<proteinExistence type="predicted"/>
<dbReference type="InterPro" id="IPR050832">
    <property type="entry name" value="Bact_Acetyltransf"/>
</dbReference>
<reference evidence="5" key="1">
    <citation type="journal article" date="2019" name="Int. J. Syst. Evol. Microbiol.">
        <title>The Global Catalogue of Microorganisms (GCM) 10K type strain sequencing project: providing services to taxonomists for standard genome sequencing and annotation.</title>
        <authorList>
            <consortium name="The Broad Institute Genomics Platform"/>
            <consortium name="The Broad Institute Genome Sequencing Center for Infectious Disease"/>
            <person name="Wu L."/>
            <person name="Ma J."/>
        </authorList>
    </citation>
    <scope>NUCLEOTIDE SEQUENCE [LARGE SCALE GENOMIC DNA]</scope>
    <source>
        <strain evidence="5">JCM 17808</strain>
    </source>
</reference>
<feature type="domain" description="N-acetyltransferase" evidence="3">
    <location>
        <begin position="4"/>
        <end position="168"/>
    </location>
</feature>
<dbReference type="PANTHER" id="PTHR43877:SF2">
    <property type="entry name" value="AMINOALKYLPHOSPHONATE N-ACETYLTRANSFERASE-RELATED"/>
    <property type="match status" value="1"/>
</dbReference>
<dbReference type="Pfam" id="PF00583">
    <property type="entry name" value="Acetyltransf_1"/>
    <property type="match status" value="1"/>
</dbReference>
<gene>
    <name evidence="4" type="ORF">GCM10023167_06360</name>
</gene>
<evidence type="ECO:0000313" key="5">
    <source>
        <dbReference type="Proteomes" id="UP001500642"/>
    </source>
</evidence>
<dbReference type="PROSITE" id="PS51186">
    <property type="entry name" value="GNAT"/>
    <property type="match status" value="1"/>
</dbReference>
<sequence>MTGLNPQTAGPADIPELVALIESAYRGDDSRAGWTTEADLLDGQRIDADMAAEMLAEPGSTVLLVRDESGAALGTVHLRDLGDRTAYFGTFAVSPRAQGRGVGKELMTHAEAFARDRFGAERMRMTVIDKRTELIAFYERRGYLQTGEREPFPYGEDRFGLPRTEDLEFVVLIKELGPTPA</sequence>
<dbReference type="Proteomes" id="UP001500642">
    <property type="component" value="Unassembled WGS sequence"/>
</dbReference>
<dbReference type="PANTHER" id="PTHR43877">
    <property type="entry name" value="AMINOALKYLPHOSPHONATE N-ACETYLTRANSFERASE-RELATED-RELATED"/>
    <property type="match status" value="1"/>
</dbReference>
<comment type="caution">
    <text evidence="4">The sequence shown here is derived from an EMBL/GenBank/DDBJ whole genome shotgun (WGS) entry which is preliminary data.</text>
</comment>
<evidence type="ECO:0000256" key="2">
    <source>
        <dbReference type="ARBA" id="ARBA00023315"/>
    </source>
</evidence>
<keyword evidence="2" id="KW-0012">Acyltransferase</keyword>
<dbReference type="CDD" id="cd04301">
    <property type="entry name" value="NAT_SF"/>
    <property type="match status" value="1"/>
</dbReference>
<dbReference type="InterPro" id="IPR016181">
    <property type="entry name" value="Acyl_CoA_acyltransferase"/>
</dbReference>
<protein>
    <submittedName>
        <fullName evidence="4">GNAT family N-acetyltransferase</fullName>
    </submittedName>
</protein>
<keyword evidence="5" id="KW-1185">Reference proteome</keyword>
<keyword evidence="1" id="KW-0808">Transferase</keyword>
<name>A0ABP8J4T3_9MICO</name>